<dbReference type="Pfam" id="PF06438">
    <property type="entry name" value="HasA"/>
    <property type="match status" value="1"/>
</dbReference>
<dbReference type="Gene3D" id="3.30.1500.10">
    <property type="entry name" value="Haem-binding HasA"/>
    <property type="match status" value="1"/>
</dbReference>
<dbReference type="RefSeq" id="WP_408573708.1">
    <property type="nucleotide sequence ID" value="NZ_JBBEST010000012.1"/>
</dbReference>
<evidence type="ECO:0000313" key="2">
    <source>
        <dbReference type="Proteomes" id="UP001629523"/>
    </source>
</evidence>
<dbReference type="InterPro" id="IPR036912">
    <property type="entry name" value="HasA_haem-bd_sf"/>
</dbReference>
<dbReference type="Proteomes" id="UP001629523">
    <property type="component" value="Unassembled WGS sequence"/>
</dbReference>
<dbReference type="InterPro" id="IPR010495">
    <property type="entry name" value="HasA_haem-bd"/>
</dbReference>
<comment type="caution">
    <text evidence="1">The sequence shown here is derived from an EMBL/GenBank/DDBJ whole genome shotgun (WGS) entry which is preliminary data.</text>
</comment>
<accession>A0ABW9F3P1</accession>
<proteinExistence type="predicted"/>
<dbReference type="EMBL" id="JBBEST010000012">
    <property type="protein sequence ID" value="MFM1348603.1"/>
    <property type="molecule type" value="Genomic_DNA"/>
</dbReference>
<reference evidence="1 2" key="1">
    <citation type="journal article" date="2024" name="Infect. Genet. Evol.">
        <title>Characteristics and comparative genome analysis of Yersinia enterocolitica and related species associated with human infections in Switzerland 2019-2023.</title>
        <authorList>
            <person name="Stevens M.J.A."/>
            <person name="Horlbog J.A."/>
            <person name="Diethelm A."/>
            <person name="Stephan R."/>
            <person name="Nuesch-Inderbinen M."/>
        </authorList>
    </citation>
    <scope>NUCLEOTIDE SEQUENCE [LARGE SCALE GENOMIC DNA]</scope>
    <source>
        <strain evidence="1 2">N20-0302</strain>
    </source>
</reference>
<evidence type="ECO:0000313" key="1">
    <source>
        <dbReference type="EMBL" id="MFM1348603.1"/>
    </source>
</evidence>
<dbReference type="SUPFAM" id="SSF54621">
    <property type="entry name" value="Heme-binding protein A (HasA)"/>
    <property type="match status" value="1"/>
</dbReference>
<gene>
    <name evidence="1" type="ORF">WFP14_18840</name>
</gene>
<keyword evidence="2" id="KW-1185">Reference proteome</keyword>
<organism evidence="1 2">
    <name type="scientific">Yersinia proxima</name>
    <dbReference type="NCBI Taxonomy" id="2890316"/>
    <lineage>
        <taxon>Bacteria</taxon>
        <taxon>Pseudomonadati</taxon>
        <taxon>Pseudomonadota</taxon>
        <taxon>Gammaproteobacteria</taxon>
        <taxon>Enterobacterales</taxon>
        <taxon>Yersiniaceae</taxon>
        <taxon>Yersinia</taxon>
    </lineage>
</organism>
<protein>
    <submittedName>
        <fullName evidence="1">Heme acquisition protein HasA</fullName>
    </submittedName>
</protein>
<name>A0ABW9F3P1_9GAMM</name>
<sequence>MTVTIKYSELIKDETILTYTQQWATAYGYLTHAFNIEELYGFSRGTDISNNKIAIAGFQSPYENEAIIIGGTLMGEDGRMSSENYIQYLEFGDLLIPHTDNTAMQLEQVQLKIDGLNIKNDFYNSVCSLSRTMSAVPERPYEGGEDQGTYNLLRGNPIPMLEILQSQGVDVNTPLKDLAIASQFDVITNTPVIDTVGTTDESGLLLVA</sequence>